<proteinExistence type="predicted"/>
<sequence>MTLSPTVLFRLPRHAIASLIVDRLSKSISTRIITGFATEGGLAAIAEPIEDRPSTLTTLVVGAATYGAFGVMDDLVNAGVPNNRLYVHLGHTSETRGKRNPFARYRPMLHSKIYYMELPDSSACALIGSHNLTAYAMGGLNGEASIMLEGPMNAPEFDKVRSHIEAARREAATYSPGMKDAYAWWMREFLEGLRAEVGIPQDWTTIRTILLFVAAAKNDRPKEGDHLYFEIPAGIEQIETLKTETHLFLFETLPADPWQALTGALKADATYLCRTLGAENKQGNRELDADWRVDGAPRPTLQRVPGGILRPDTPEGMQQVRAEVGARSVEAFEYQFERERVGWDPEFSAEETLRIPGADETQDSVSAGLLELPGKSRSEVVLKEMRGGDRAPRAWRLVKGLVHRGGSAREKDEVALSLAAPDSGSFVLVSLRRRRRDKSGKSNKAR</sequence>
<accession>A0A5C8PJR9</accession>
<dbReference type="RefSeq" id="WP_147848328.1">
    <property type="nucleotide sequence ID" value="NZ_VDUZ01000020.1"/>
</dbReference>
<dbReference type="OrthoDB" id="8421054at2"/>
<gene>
    <name evidence="1" type="ORF">FHP25_17900</name>
</gene>
<dbReference type="Gene3D" id="3.30.870.10">
    <property type="entry name" value="Endonuclease Chain A"/>
    <property type="match status" value="1"/>
</dbReference>
<comment type="caution">
    <text evidence="1">The sequence shown here is derived from an EMBL/GenBank/DDBJ whole genome shotgun (WGS) entry which is preliminary data.</text>
</comment>
<name>A0A5C8PJR9_9HYPH</name>
<evidence type="ECO:0008006" key="3">
    <source>
        <dbReference type="Google" id="ProtNLM"/>
    </source>
</evidence>
<dbReference type="AlphaFoldDB" id="A0A5C8PJR9"/>
<protein>
    <recommendedName>
        <fullName evidence="3">NgoFVII family restriction endonuclease</fullName>
    </recommendedName>
</protein>
<dbReference type="Proteomes" id="UP000321638">
    <property type="component" value="Unassembled WGS sequence"/>
</dbReference>
<organism evidence="1 2">
    <name type="scientific">Vineibacter terrae</name>
    <dbReference type="NCBI Taxonomy" id="2586908"/>
    <lineage>
        <taxon>Bacteria</taxon>
        <taxon>Pseudomonadati</taxon>
        <taxon>Pseudomonadota</taxon>
        <taxon>Alphaproteobacteria</taxon>
        <taxon>Hyphomicrobiales</taxon>
        <taxon>Vineibacter</taxon>
    </lineage>
</organism>
<evidence type="ECO:0000313" key="2">
    <source>
        <dbReference type="Proteomes" id="UP000321638"/>
    </source>
</evidence>
<dbReference type="EMBL" id="VDUZ01000020">
    <property type="protein sequence ID" value="TXL74082.1"/>
    <property type="molecule type" value="Genomic_DNA"/>
</dbReference>
<keyword evidence="2" id="KW-1185">Reference proteome</keyword>
<reference evidence="1 2" key="1">
    <citation type="submission" date="2019-06" db="EMBL/GenBank/DDBJ databases">
        <title>New taxonomy in bacterial strain CC-CFT640, isolated from vineyard.</title>
        <authorList>
            <person name="Lin S.-Y."/>
            <person name="Tsai C.-F."/>
            <person name="Young C.-C."/>
        </authorList>
    </citation>
    <scope>NUCLEOTIDE SEQUENCE [LARGE SCALE GENOMIC DNA]</scope>
    <source>
        <strain evidence="1 2">CC-CFT640</strain>
    </source>
</reference>
<evidence type="ECO:0000313" key="1">
    <source>
        <dbReference type="EMBL" id="TXL74082.1"/>
    </source>
</evidence>